<dbReference type="InterPro" id="IPR002577">
    <property type="entry name" value="HTH_HxlR"/>
</dbReference>
<protein>
    <recommendedName>
        <fullName evidence="1">HTH hxlR-type domain-containing protein</fullName>
    </recommendedName>
</protein>
<dbReference type="EMBL" id="CP031320">
    <property type="protein sequence ID" value="AXK33128.1"/>
    <property type="molecule type" value="Genomic_DNA"/>
</dbReference>
<dbReference type="AlphaFoldDB" id="A0A345XNB2"/>
<keyword evidence="3" id="KW-1185">Reference proteome</keyword>
<feature type="domain" description="HTH hxlR-type" evidence="1">
    <location>
        <begin position="2"/>
        <end position="33"/>
    </location>
</feature>
<proteinExistence type="predicted"/>
<dbReference type="KEGG" id="sarm:DVA86_11190"/>
<dbReference type="InterPro" id="IPR036388">
    <property type="entry name" value="WH-like_DNA-bd_sf"/>
</dbReference>
<evidence type="ECO:0000313" key="2">
    <source>
        <dbReference type="EMBL" id="AXK33128.1"/>
    </source>
</evidence>
<dbReference type="Pfam" id="PF01638">
    <property type="entry name" value="HxlR"/>
    <property type="match status" value="1"/>
</dbReference>
<accession>A0A345XNB2</accession>
<dbReference type="Proteomes" id="UP000254425">
    <property type="component" value="Chromosome"/>
</dbReference>
<reference evidence="2 3" key="1">
    <citation type="submission" date="2018-07" db="EMBL/GenBank/DDBJ databases">
        <title>Draft genome of the type strain Streptomyces armeniacus ATCC 15676.</title>
        <authorList>
            <person name="Labana P."/>
            <person name="Gosse J.T."/>
            <person name="Boddy C.N."/>
        </authorList>
    </citation>
    <scope>NUCLEOTIDE SEQUENCE [LARGE SCALE GENOMIC DNA]</scope>
    <source>
        <strain evidence="2 3">ATCC 15676</strain>
    </source>
</reference>
<evidence type="ECO:0000313" key="3">
    <source>
        <dbReference type="Proteomes" id="UP000254425"/>
    </source>
</evidence>
<evidence type="ECO:0000259" key="1">
    <source>
        <dbReference type="Pfam" id="PF01638"/>
    </source>
</evidence>
<sequence length="65" mass="7482">MEFNGLVARHVYAEAPPRVEYEPTAQGWMLAAIPRERAPRDRVLTRRAEVKGLRGIREGKHWSTP</sequence>
<name>A0A345XNB2_9ACTN</name>
<gene>
    <name evidence="2" type="ORF">DVA86_11190</name>
</gene>
<dbReference type="RefSeq" id="WP_208884608.1">
    <property type="nucleotide sequence ID" value="NZ_CP031320.1"/>
</dbReference>
<dbReference type="Gene3D" id="1.10.10.10">
    <property type="entry name" value="Winged helix-like DNA-binding domain superfamily/Winged helix DNA-binding domain"/>
    <property type="match status" value="1"/>
</dbReference>
<organism evidence="2 3">
    <name type="scientific">Streptomyces armeniacus</name>
    <dbReference type="NCBI Taxonomy" id="83291"/>
    <lineage>
        <taxon>Bacteria</taxon>
        <taxon>Bacillati</taxon>
        <taxon>Actinomycetota</taxon>
        <taxon>Actinomycetes</taxon>
        <taxon>Kitasatosporales</taxon>
        <taxon>Streptomycetaceae</taxon>
        <taxon>Streptomyces</taxon>
    </lineage>
</organism>